<keyword evidence="2" id="KW-1185">Reference proteome</keyword>
<dbReference type="AlphaFoldDB" id="A0A3P6PB27"/>
<evidence type="ECO:0000313" key="1">
    <source>
        <dbReference type="EMBL" id="VDK30257.1"/>
    </source>
</evidence>
<name>A0A3P6PB27_DIBLA</name>
<evidence type="ECO:0000313" key="2">
    <source>
        <dbReference type="Proteomes" id="UP000281553"/>
    </source>
</evidence>
<organism evidence="1 2">
    <name type="scientific">Dibothriocephalus latus</name>
    <name type="common">Fish tapeworm</name>
    <name type="synonym">Diphyllobothrium latum</name>
    <dbReference type="NCBI Taxonomy" id="60516"/>
    <lineage>
        <taxon>Eukaryota</taxon>
        <taxon>Metazoa</taxon>
        <taxon>Spiralia</taxon>
        <taxon>Lophotrochozoa</taxon>
        <taxon>Platyhelminthes</taxon>
        <taxon>Cestoda</taxon>
        <taxon>Eucestoda</taxon>
        <taxon>Diphyllobothriidea</taxon>
        <taxon>Diphyllobothriidae</taxon>
        <taxon>Dibothriocephalus</taxon>
    </lineage>
</organism>
<proteinExistence type="predicted"/>
<reference evidence="1 2" key="1">
    <citation type="submission" date="2018-11" db="EMBL/GenBank/DDBJ databases">
        <authorList>
            <consortium name="Pathogen Informatics"/>
        </authorList>
    </citation>
    <scope>NUCLEOTIDE SEQUENCE [LARGE SCALE GENOMIC DNA]</scope>
</reference>
<accession>A0A3P6PB27</accession>
<sequence>MPFCLPLPLPPSTHLLLLSREQIIIVYGARFLFVNVHSRPTKTRGEDATAKKLSNKLASEANSALAEAAHADRLMRSAGYRAPGLSGIRARDSLRSKPKVDFFSLCVATLPVSPAPSSPRVDLFCLVKTPEQA</sequence>
<gene>
    <name evidence="1" type="ORF">DILT_LOCUS134</name>
</gene>
<dbReference type="EMBL" id="UYRU01000493">
    <property type="protein sequence ID" value="VDK30257.1"/>
    <property type="molecule type" value="Genomic_DNA"/>
</dbReference>
<dbReference type="Proteomes" id="UP000281553">
    <property type="component" value="Unassembled WGS sequence"/>
</dbReference>
<protein>
    <submittedName>
        <fullName evidence="1">Uncharacterized protein</fullName>
    </submittedName>
</protein>